<evidence type="ECO:0000256" key="2">
    <source>
        <dbReference type="ARBA" id="ARBA00022801"/>
    </source>
</evidence>
<keyword evidence="2" id="KW-0378">Hydrolase</keyword>
<dbReference type="PANTHER" id="PTHR43046">
    <property type="entry name" value="GDP-MANNOSE MANNOSYL HYDROLASE"/>
    <property type="match status" value="1"/>
</dbReference>
<dbReference type="Proteomes" id="UP000676967">
    <property type="component" value="Chromosome"/>
</dbReference>
<proteinExistence type="predicted"/>
<dbReference type="CDD" id="cd04690">
    <property type="entry name" value="NUDIX_Hydrolase"/>
    <property type="match status" value="1"/>
</dbReference>
<dbReference type="InterPro" id="IPR015797">
    <property type="entry name" value="NUDIX_hydrolase-like_dom_sf"/>
</dbReference>
<dbReference type="EMBL" id="AP023356">
    <property type="protein sequence ID" value="BCJ45609.1"/>
    <property type="molecule type" value="Genomic_DNA"/>
</dbReference>
<dbReference type="InterPro" id="IPR020084">
    <property type="entry name" value="NUDIX_hydrolase_CS"/>
</dbReference>
<organism evidence="4 5">
    <name type="scientific">Actinoplanes ianthinogenes</name>
    <dbReference type="NCBI Taxonomy" id="122358"/>
    <lineage>
        <taxon>Bacteria</taxon>
        <taxon>Bacillati</taxon>
        <taxon>Actinomycetota</taxon>
        <taxon>Actinomycetes</taxon>
        <taxon>Micromonosporales</taxon>
        <taxon>Micromonosporaceae</taxon>
        <taxon>Actinoplanes</taxon>
    </lineage>
</organism>
<keyword evidence="5" id="KW-1185">Reference proteome</keyword>
<dbReference type="InterPro" id="IPR000086">
    <property type="entry name" value="NUDIX_hydrolase_dom"/>
</dbReference>
<gene>
    <name evidence="4" type="ORF">Aiant_62660</name>
</gene>
<evidence type="ECO:0000313" key="4">
    <source>
        <dbReference type="EMBL" id="BCJ45609.1"/>
    </source>
</evidence>
<dbReference type="SUPFAM" id="SSF55811">
    <property type="entry name" value="Nudix"/>
    <property type="match status" value="1"/>
</dbReference>
<evidence type="ECO:0000259" key="3">
    <source>
        <dbReference type="PROSITE" id="PS51462"/>
    </source>
</evidence>
<dbReference type="Pfam" id="PF00293">
    <property type="entry name" value="NUDIX"/>
    <property type="match status" value="1"/>
</dbReference>
<dbReference type="RefSeq" id="WP_189336726.1">
    <property type="nucleotide sequence ID" value="NZ_AP023356.1"/>
</dbReference>
<dbReference type="Gene3D" id="3.90.79.10">
    <property type="entry name" value="Nucleoside Triphosphate Pyrophosphohydrolase"/>
    <property type="match status" value="1"/>
</dbReference>
<sequence length="135" mass="14381">MSEVVAAAWVWVRKRQVLVVRAHGSDAFYLPGGKPEAGETHAEAAAREAEEEVGIPLRAAGLRLFRTIDAPAHNRPPGTRVRLITFLGDPGTPEPTPAPANEIAELAWFTSADAARCAPAIRLLLDELVGAGLID</sequence>
<protein>
    <submittedName>
        <fullName evidence="4">DNA mismatch repair protein MutT</fullName>
    </submittedName>
</protein>
<accession>A0ABM7M1U1</accession>
<dbReference type="PROSITE" id="PS00893">
    <property type="entry name" value="NUDIX_BOX"/>
    <property type="match status" value="1"/>
</dbReference>
<evidence type="ECO:0000313" key="5">
    <source>
        <dbReference type="Proteomes" id="UP000676967"/>
    </source>
</evidence>
<dbReference type="PANTHER" id="PTHR43046:SF14">
    <property type="entry name" value="MUTT_NUDIX FAMILY PROTEIN"/>
    <property type="match status" value="1"/>
</dbReference>
<name>A0ABM7M1U1_9ACTN</name>
<comment type="cofactor">
    <cofactor evidence="1">
        <name>Mg(2+)</name>
        <dbReference type="ChEBI" id="CHEBI:18420"/>
    </cofactor>
</comment>
<dbReference type="PROSITE" id="PS51462">
    <property type="entry name" value="NUDIX"/>
    <property type="match status" value="1"/>
</dbReference>
<feature type="domain" description="Nudix hydrolase" evidence="3">
    <location>
        <begin position="1"/>
        <end position="130"/>
    </location>
</feature>
<reference evidence="4 5" key="1">
    <citation type="submission" date="2020-08" db="EMBL/GenBank/DDBJ databases">
        <title>Whole genome shotgun sequence of Actinoplanes ianthinogenes NBRC 13996.</title>
        <authorList>
            <person name="Komaki H."/>
            <person name="Tamura T."/>
        </authorList>
    </citation>
    <scope>NUCLEOTIDE SEQUENCE [LARGE SCALE GENOMIC DNA]</scope>
    <source>
        <strain evidence="4 5">NBRC 13996</strain>
    </source>
</reference>
<evidence type="ECO:0000256" key="1">
    <source>
        <dbReference type="ARBA" id="ARBA00001946"/>
    </source>
</evidence>